<proteinExistence type="predicted"/>
<dbReference type="RefSeq" id="WP_036684108.1">
    <property type="nucleotide sequence ID" value="NZ_MPTV01000028.1"/>
</dbReference>
<accession>A0A1R0WX75</accession>
<dbReference type="Proteomes" id="UP000187465">
    <property type="component" value="Unassembled WGS sequence"/>
</dbReference>
<reference evidence="1 2" key="1">
    <citation type="submission" date="2016-10" db="EMBL/GenBank/DDBJ databases">
        <title>Paenibacillus species isolates.</title>
        <authorList>
            <person name="Beno S.M."/>
        </authorList>
    </citation>
    <scope>NUCLEOTIDE SEQUENCE [LARGE SCALE GENOMIC DNA]</scope>
    <source>
        <strain evidence="1 2">FSL H7-0604</strain>
    </source>
</reference>
<dbReference type="AlphaFoldDB" id="A0A1R0WX75"/>
<name>A0A1R0WX75_9BACL</name>
<comment type="caution">
    <text evidence="1">The sequence shown here is derived from an EMBL/GenBank/DDBJ whole genome shotgun (WGS) entry which is preliminary data.</text>
</comment>
<evidence type="ECO:0000313" key="2">
    <source>
        <dbReference type="Proteomes" id="UP000187465"/>
    </source>
</evidence>
<gene>
    <name evidence="1" type="ORF">BJP51_30440</name>
</gene>
<protein>
    <submittedName>
        <fullName evidence="1">Uncharacterized protein</fullName>
    </submittedName>
</protein>
<dbReference type="EMBL" id="MKQP01000057">
    <property type="protein sequence ID" value="OMD23340.1"/>
    <property type="molecule type" value="Genomic_DNA"/>
</dbReference>
<sequence length="78" mass="8899">MVKTVCAIDIYALGKIKADSAFVLWQLQTDNSYSNESAASDIENIVREIIEFEFNLNEKFLFESKNNELTPAPFLPPR</sequence>
<organism evidence="1 2">
    <name type="scientific">Paenibacillus odorifer</name>
    <dbReference type="NCBI Taxonomy" id="189426"/>
    <lineage>
        <taxon>Bacteria</taxon>
        <taxon>Bacillati</taxon>
        <taxon>Bacillota</taxon>
        <taxon>Bacilli</taxon>
        <taxon>Bacillales</taxon>
        <taxon>Paenibacillaceae</taxon>
        <taxon>Paenibacillus</taxon>
    </lineage>
</organism>
<evidence type="ECO:0000313" key="1">
    <source>
        <dbReference type="EMBL" id="OMD23340.1"/>
    </source>
</evidence>